<dbReference type="GO" id="GO:0009117">
    <property type="term" value="P:nucleotide metabolic process"/>
    <property type="evidence" value="ECO:0007669"/>
    <property type="project" value="UniProtKB-KW"/>
</dbReference>
<reference evidence="4 5" key="1">
    <citation type="submission" date="2016-10" db="EMBL/GenBank/DDBJ databases">
        <authorList>
            <person name="de Groot N.N."/>
        </authorList>
    </citation>
    <scope>NUCLEOTIDE SEQUENCE [LARGE SCALE GENOMIC DNA]</scope>
    <source>
        <strain evidence="4 5">CGMCC 1.9159</strain>
    </source>
</reference>
<comment type="subcellular location">
    <subcellularLocation>
        <location evidence="3">Cytoplasm</location>
    </subcellularLocation>
</comment>
<evidence type="ECO:0000313" key="5">
    <source>
        <dbReference type="Proteomes" id="UP000199475"/>
    </source>
</evidence>
<dbReference type="Proteomes" id="UP000199475">
    <property type="component" value="Unassembled WGS sequence"/>
</dbReference>
<dbReference type="CDD" id="cd00555">
    <property type="entry name" value="Maf"/>
    <property type="match status" value="1"/>
</dbReference>
<dbReference type="EMBL" id="FNGP01000002">
    <property type="protein sequence ID" value="SDL37601.1"/>
    <property type="molecule type" value="Genomic_DNA"/>
</dbReference>
<comment type="cofactor">
    <cofactor evidence="1 3">
        <name>a divalent metal cation</name>
        <dbReference type="ChEBI" id="CHEBI:60240"/>
    </cofactor>
</comment>
<organism evidence="4 5">
    <name type="scientific">Tessaracoccus oleiagri</name>
    <dbReference type="NCBI Taxonomy" id="686624"/>
    <lineage>
        <taxon>Bacteria</taxon>
        <taxon>Bacillati</taxon>
        <taxon>Actinomycetota</taxon>
        <taxon>Actinomycetes</taxon>
        <taxon>Propionibacteriales</taxon>
        <taxon>Propionibacteriaceae</taxon>
        <taxon>Tessaracoccus</taxon>
    </lineage>
</organism>
<dbReference type="InterPro" id="IPR029001">
    <property type="entry name" value="ITPase-like_fam"/>
</dbReference>
<evidence type="ECO:0000256" key="3">
    <source>
        <dbReference type="HAMAP-Rule" id="MF_00528"/>
    </source>
</evidence>
<dbReference type="Pfam" id="PF02545">
    <property type="entry name" value="Maf"/>
    <property type="match status" value="1"/>
</dbReference>
<gene>
    <name evidence="4" type="ORF">SAMN04488242_1291</name>
</gene>
<dbReference type="SUPFAM" id="SSF52972">
    <property type="entry name" value="ITPase-like"/>
    <property type="match status" value="1"/>
</dbReference>
<evidence type="ECO:0000313" key="4">
    <source>
        <dbReference type="EMBL" id="SDL37601.1"/>
    </source>
</evidence>
<protein>
    <recommendedName>
        <fullName evidence="3">Nucleoside triphosphate pyrophosphatase</fullName>
        <ecNumber evidence="3">3.6.1.9</ecNumber>
    </recommendedName>
    <alternativeName>
        <fullName evidence="3">Nucleotide pyrophosphatase</fullName>
        <shortName evidence="3">Nucleotide PPase</shortName>
    </alternativeName>
</protein>
<keyword evidence="5" id="KW-1185">Reference proteome</keyword>
<dbReference type="STRING" id="686624.SAMN04488242_1291"/>
<dbReference type="AlphaFoldDB" id="A0A1G9JJL4"/>
<dbReference type="EC" id="3.6.1.9" evidence="3"/>
<dbReference type="PANTHER" id="PTHR43213:SF5">
    <property type="entry name" value="BIFUNCTIONAL DTTP_UTP PYROPHOSPHATASE_METHYLTRANSFERASE PROTEIN-RELATED"/>
    <property type="match status" value="1"/>
</dbReference>
<dbReference type="NCBIfam" id="TIGR00172">
    <property type="entry name" value="maf"/>
    <property type="match status" value="1"/>
</dbReference>
<keyword evidence="2 3" id="KW-0378">Hydrolase</keyword>
<dbReference type="PANTHER" id="PTHR43213">
    <property type="entry name" value="BIFUNCTIONAL DTTP/UTP PYROPHOSPHATASE/METHYLTRANSFERASE PROTEIN-RELATED"/>
    <property type="match status" value="1"/>
</dbReference>
<comment type="catalytic activity">
    <reaction evidence="3">
        <text>a ribonucleoside 5'-triphosphate + H2O = a ribonucleoside 5'-phosphate + diphosphate + H(+)</text>
        <dbReference type="Rhea" id="RHEA:23996"/>
        <dbReference type="ChEBI" id="CHEBI:15377"/>
        <dbReference type="ChEBI" id="CHEBI:15378"/>
        <dbReference type="ChEBI" id="CHEBI:33019"/>
        <dbReference type="ChEBI" id="CHEBI:58043"/>
        <dbReference type="ChEBI" id="CHEBI:61557"/>
        <dbReference type="EC" id="3.6.1.9"/>
    </reaction>
</comment>
<dbReference type="GO" id="GO:0047429">
    <property type="term" value="F:nucleoside triphosphate diphosphatase activity"/>
    <property type="evidence" value="ECO:0007669"/>
    <property type="project" value="UniProtKB-EC"/>
</dbReference>
<dbReference type="InterPro" id="IPR003697">
    <property type="entry name" value="Maf-like"/>
</dbReference>
<comment type="caution">
    <text evidence="3">Lacks conserved residue(s) required for the propagation of feature annotation.</text>
</comment>
<feature type="active site" description="Proton acceptor" evidence="3">
    <location>
        <position position="70"/>
    </location>
</feature>
<keyword evidence="3" id="KW-0963">Cytoplasm</keyword>
<keyword evidence="3" id="KW-0546">Nucleotide metabolism</keyword>
<dbReference type="OrthoDB" id="3527985at2"/>
<dbReference type="GO" id="GO:0005737">
    <property type="term" value="C:cytoplasm"/>
    <property type="evidence" value="ECO:0007669"/>
    <property type="project" value="UniProtKB-SubCell"/>
</dbReference>
<dbReference type="HAMAP" id="MF_00528">
    <property type="entry name" value="Maf"/>
    <property type="match status" value="1"/>
</dbReference>
<dbReference type="PIRSF" id="PIRSF006305">
    <property type="entry name" value="Maf"/>
    <property type="match status" value="1"/>
</dbReference>
<evidence type="ECO:0000256" key="1">
    <source>
        <dbReference type="ARBA" id="ARBA00001968"/>
    </source>
</evidence>
<comment type="function">
    <text evidence="3">Nucleoside triphosphate pyrophosphatase. May have a dual role in cell division arrest and in preventing the incorporation of modified nucleotides into cellular nucleic acids.</text>
</comment>
<proteinExistence type="inferred from homology"/>
<dbReference type="Gene3D" id="3.90.950.10">
    <property type="match status" value="1"/>
</dbReference>
<evidence type="ECO:0000256" key="2">
    <source>
        <dbReference type="ARBA" id="ARBA00022801"/>
    </source>
</evidence>
<comment type="catalytic activity">
    <reaction evidence="3">
        <text>a 2'-deoxyribonucleoside 5'-triphosphate + H2O = a 2'-deoxyribonucleoside 5'-phosphate + diphosphate + H(+)</text>
        <dbReference type="Rhea" id="RHEA:44644"/>
        <dbReference type="ChEBI" id="CHEBI:15377"/>
        <dbReference type="ChEBI" id="CHEBI:15378"/>
        <dbReference type="ChEBI" id="CHEBI:33019"/>
        <dbReference type="ChEBI" id="CHEBI:61560"/>
        <dbReference type="ChEBI" id="CHEBI:65317"/>
        <dbReference type="EC" id="3.6.1.9"/>
    </reaction>
</comment>
<name>A0A1G9JJL4_9ACTN</name>
<sequence>MRVVLASKSEARQQVLETAGIRADVIPSGFDESAIQDPVGTSLCARLAEAKGAQVAEQLPDRDVIVLACDTVLEFEGKVHGKPRTERASVALWRRMRGHTAIIHTGHYVMVRRDGDSQAQVQVRSTTVNFADISDDEAIAYAATGEPINAAGAFSINKLGGAFVTSIIGDPYNVVGISLPLVRQMVIDMGVGWHTLWDR</sequence>
<comment type="similarity">
    <text evidence="3">Belongs to the Maf family.</text>
</comment>
<accession>A0A1G9JJL4</accession>